<proteinExistence type="predicted"/>
<name>A0ACC0BI83_CATRO</name>
<sequence length="169" mass="18308">MRCEIGGLSLLILIPCICPASSASANNLDNMSKTIVRCILSPSSPAAAHYKSPEPARDPAGANSGEVNAELRDYDELKAKSSQQHRPSVGPSSSEMVIFLSLSHSHSLLHTHSLSPTAHSFSLFNTVTRRQSGSDADSLRRRRRGHGGRQQQRPSSGGGGRWAEYFERI</sequence>
<comment type="caution">
    <text evidence="1">The sequence shown here is derived from an EMBL/GenBank/DDBJ whole genome shotgun (WGS) entry which is preliminary data.</text>
</comment>
<organism evidence="1 2">
    <name type="scientific">Catharanthus roseus</name>
    <name type="common">Madagascar periwinkle</name>
    <name type="synonym">Vinca rosea</name>
    <dbReference type="NCBI Taxonomy" id="4058"/>
    <lineage>
        <taxon>Eukaryota</taxon>
        <taxon>Viridiplantae</taxon>
        <taxon>Streptophyta</taxon>
        <taxon>Embryophyta</taxon>
        <taxon>Tracheophyta</taxon>
        <taxon>Spermatophyta</taxon>
        <taxon>Magnoliopsida</taxon>
        <taxon>eudicotyledons</taxon>
        <taxon>Gunneridae</taxon>
        <taxon>Pentapetalae</taxon>
        <taxon>asterids</taxon>
        <taxon>lamiids</taxon>
        <taxon>Gentianales</taxon>
        <taxon>Apocynaceae</taxon>
        <taxon>Rauvolfioideae</taxon>
        <taxon>Vinceae</taxon>
        <taxon>Catharanthinae</taxon>
        <taxon>Catharanthus</taxon>
    </lineage>
</organism>
<gene>
    <name evidence="1" type="ORF">M9H77_12759</name>
</gene>
<evidence type="ECO:0000313" key="2">
    <source>
        <dbReference type="Proteomes" id="UP001060085"/>
    </source>
</evidence>
<protein>
    <submittedName>
        <fullName evidence="1">Uncharacterized protein</fullName>
    </submittedName>
</protein>
<reference evidence="2" key="1">
    <citation type="journal article" date="2023" name="Nat. Plants">
        <title>Single-cell RNA sequencing provides a high-resolution roadmap for understanding the multicellular compartmentation of specialized metabolism.</title>
        <authorList>
            <person name="Sun S."/>
            <person name="Shen X."/>
            <person name="Li Y."/>
            <person name="Li Y."/>
            <person name="Wang S."/>
            <person name="Li R."/>
            <person name="Zhang H."/>
            <person name="Shen G."/>
            <person name="Guo B."/>
            <person name="Wei J."/>
            <person name="Xu J."/>
            <person name="St-Pierre B."/>
            <person name="Chen S."/>
            <person name="Sun C."/>
        </authorList>
    </citation>
    <scope>NUCLEOTIDE SEQUENCE [LARGE SCALE GENOMIC DNA]</scope>
</reference>
<keyword evidence="2" id="KW-1185">Reference proteome</keyword>
<dbReference type="Proteomes" id="UP001060085">
    <property type="component" value="Linkage Group LG03"/>
</dbReference>
<evidence type="ECO:0000313" key="1">
    <source>
        <dbReference type="EMBL" id="KAI5672395.1"/>
    </source>
</evidence>
<dbReference type="EMBL" id="CM044703">
    <property type="protein sequence ID" value="KAI5672395.1"/>
    <property type="molecule type" value="Genomic_DNA"/>
</dbReference>
<accession>A0ACC0BI83</accession>